<evidence type="ECO:0000313" key="1">
    <source>
        <dbReference type="EMBL" id="WBW63669.1"/>
    </source>
</evidence>
<reference evidence="1 2" key="1">
    <citation type="journal article" date="2023" name="Microbiol. Resour. Announc.">
        <title>Complete Genome Sequence of the First Colistin-Resistant Raoultella electrica Strain.</title>
        <authorList>
            <person name="Aldeia C."/>
            <person name="Campos-Madueno E.I."/>
            <person name="Sendi P."/>
            <person name="Endimiani A."/>
        </authorList>
    </citation>
    <scope>NUCLEOTIDE SEQUENCE [LARGE SCALE GENOMIC DNA]</scope>
    <source>
        <strain evidence="1 2">S2-IND-01-C</strain>
    </source>
</reference>
<sequence>MMTTVKLASTYEFGHDKYGPLKYEIMEEVSTGQSIFYFIIYIQREIIAYGDTQPYRFWAILTQGYRCQAGTLDGAEQEAWNHFTQNYP</sequence>
<proteinExistence type="predicted"/>
<dbReference type="Proteomes" id="UP001210130">
    <property type="component" value="Chromosome"/>
</dbReference>
<accession>A0AAJ5QYQ8</accession>
<protein>
    <submittedName>
        <fullName evidence="1">Uncharacterized protein</fullName>
    </submittedName>
</protein>
<evidence type="ECO:0000313" key="2">
    <source>
        <dbReference type="Proteomes" id="UP001210130"/>
    </source>
</evidence>
<organism evidence="1 2">
    <name type="scientific">Klebsiella electrica</name>
    <dbReference type="NCBI Taxonomy" id="1259973"/>
    <lineage>
        <taxon>Bacteria</taxon>
        <taxon>Pseudomonadati</taxon>
        <taxon>Pseudomonadota</taxon>
        <taxon>Gammaproteobacteria</taxon>
        <taxon>Enterobacterales</taxon>
        <taxon>Enterobacteriaceae</taxon>
        <taxon>Klebsiella/Raoultella group</taxon>
        <taxon>Klebsiella</taxon>
    </lineage>
</organism>
<dbReference type="EMBL" id="CP112887">
    <property type="protein sequence ID" value="WBW63669.1"/>
    <property type="molecule type" value="Genomic_DNA"/>
</dbReference>
<gene>
    <name evidence="1" type="ORF">OR613_12645</name>
</gene>
<dbReference type="AlphaFoldDB" id="A0AAJ5QYQ8"/>
<dbReference type="RefSeq" id="WP_271207612.1">
    <property type="nucleotide sequence ID" value="NZ_CP112887.1"/>
</dbReference>
<keyword evidence="2" id="KW-1185">Reference proteome</keyword>
<name>A0AAJ5QYQ8_9ENTR</name>